<keyword evidence="2" id="KW-1185">Reference proteome</keyword>
<gene>
    <name evidence="1" type="ORF">IPOD504_LOCUS15380</name>
</gene>
<feature type="non-terminal residue" evidence="1">
    <location>
        <position position="100"/>
    </location>
</feature>
<dbReference type="Proteomes" id="UP000837857">
    <property type="component" value="Chromosome 6"/>
</dbReference>
<proteinExistence type="predicted"/>
<evidence type="ECO:0000313" key="2">
    <source>
        <dbReference type="Proteomes" id="UP000837857"/>
    </source>
</evidence>
<sequence>MMHHHKSTHSVHICSRAFLKNVHNIIWLGPKAFRHNPNAKERVVPGGGPSATLQRQITIETRHSANSIFRGVAPTPYPHPTGRFHLAFSVHFGPPPLKGI</sequence>
<protein>
    <submittedName>
        <fullName evidence="1">Uncharacterized protein</fullName>
    </submittedName>
</protein>
<accession>A0ABN8IZG2</accession>
<name>A0ABN8IZG2_9NEOP</name>
<dbReference type="EMBL" id="OW152818">
    <property type="protein sequence ID" value="CAH2072044.1"/>
    <property type="molecule type" value="Genomic_DNA"/>
</dbReference>
<reference evidence="1" key="1">
    <citation type="submission" date="2022-03" db="EMBL/GenBank/DDBJ databases">
        <authorList>
            <person name="Martin H S."/>
        </authorList>
    </citation>
    <scope>NUCLEOTIDE SEQUENCE</scope>
</reference>
<evidence type="ECO:0000313" key="1">
    <source>
        <dbReference type="EMBL" id="CAH2072044.1"/>
    </source>
</evidence>
<organism evidence="1 2">
    <name type="scientific">Iphiclides podalirius</name>
    <name type="common">scarce swallowtail</name>
    <dbReference type="NCBI Taxonomy" id="110791"/>
    <lineage>
        <taxon>Eukaryota</taxon>
        <taxon>Metazoa</taxon>
        <taxon>Ecdysozoa</taxon>
        <taxon>Arthropoda</taxon>
        <taxon>Hexapoda</taxon>
        <taxon>Insecta</taxon>
        <taxon>Pterygota</taxon>
        <taxon>Neoptera</taxon>
        <taxon>Endopterygota</taxon>
        <taxon>Lepidoptera</taxon>
        <taxon>Glossata</taxon>
        <taxon>Ditrysia</taxon>
        <taxon>Papilionoidea</taxon>
        <taxon>Papilionidae</taxon>
        <taxon>Papilioninae</taxon>
        <taxon>Iphiclides</taxon>
    </lineage>
</organism>